<dbReference type="Proteomes" id="UP000182470">
    <property type="component" value="Chromosome I"/>
</dbReference>
<reference evidence="1 4" key="1">
    <citation type="submission" date="2015-01" db="EMBL/GenBank/DDBJ databases">
        <title>Genome Sequence of Pseudomonas antarctica CMS 35.</title>
        <authorList>
            <person name="Voget S."/>
            <person name="Chow J."/>
            <person name="Daniel R."/>
            <person name="Streit W."/>
        </authorList>
    </citation>
    <scope>NUCLEOTIDE SEQUENCE [LARGE SCALE GENOMIC DNA]</scope>
    <source>
        <strain evidence="1 4">CMS 35</strain>
    </source>
</reference>
<reference evidence="2 3" key="2">
    <citation type="submission" date="2016-10" db="EMBL/GenBank/DDBJ databases">
        <authorList>
            <person name="de Groot N.N."/>
        </authorList>
    </citation>
    <scope>NUCLEOTIDE SEQUENCE [LARGE SCALE GENOMIC DNA]</scope>
    <source>
        <strain evidence="2 3">BS2772</strain>
    </source>
</reference>
<protein>
    <submittedName>
        <fullName evidence="2">Uncharacterized protein</fullName>
    </submittedName>
</protein>
<sequence>MIAEDIEIVKKIFELIQSGIVEGYDAFRYEAEVCEGYMVEEISIEKNGILNESPKTDFNGAILYRLVNELKASAASRGENWRSFVMSYTVGGQVKTNFVYP</sequence>
<accession>A0A1G9VDK5</accession>
<dbReference type="EMBL" id="JXDI01000001">
    <property type="protein sequence ID" value="KAF2408801.1"/>
    <property type="molecule type" value="Genomic_DNA"/>
</dbReference>
<keyword evidence="4" id="KW-1185">Reference proteome</keyword>
<organism evidence="2 3">
    <name type="scientific">Pseudomonas antarctica</name>
    <dbReference type="NCBI Taxonomy" id="219572"/>
    <lineage>
        <taxon>Bacteria</taxon>
        <taxon>Pseudomonadati</taxon>
        <taxon>Pseudomonadota</taxon>
        <taxon>Gammaproteobacteria</taxon>
        <taxon>Pseudomonadales</taxon>
        <taxon>Pseudomonadaceae</taxon>
        <taxon>Pseudomonas</taxon>
    </lineage>
</organism>
<proteinExistence type="predicted"/>
<dbReference type="OrthoDB" id="6961929at2"/>
<evidence type="ECO:0000313" key="2">
    <source>
        <dbReference type="EMBL" id="SDM69945.1"/>
    </source>
</evidence>
<dbReference type="EMBL" id="LT629704">
    <property type="protein sequence ID" value="SDM69945.1"/>
    <property type="molecule type" value="Genomic_DNA"/>
</dbReference>
<evidence type="ECO:0000313" key="3">
    <source>
        <dbReference type="Proteomes" id="UP000182470"/>
    </source>
</evidence>
<dbReference type="Proteomes" id="UP000748067">
    <property type="component" value="Unassembled WGS sequence"/>
</dbReference>
<name>A0A1G9VDK5_9PSED</name>
<evidence type="ECO:0000313" key="1">
    <source>
        <dbReference type="EMBL" id="KAF2408801.1"/>
    </source>
</evidence>
<dbReference type="RefSeq" id="WP_083355853.1">
    <property type="nucleotide sequence ID" value="NZ_JXDI01000001.1"/>
</dbReference>
<evidence type="ECO:0000313" key="4">
    <source>
        <dbReference type="Proteomes" id="UP000748067"/>
    </source>
</evidence>
<dbReference type="AlphaFoldDB" id="A0A1G9VDK5"/>
<gene>
    <name evidence="1" type="ORF">PSAN_12000</name>
    <name evidence="2" type="ORF">SAMN04490179_0535</name>
</gene>